<keyword evidence="2" id="KW-0812">Transmembrane</keyword>
<dbReference type="STRING" id="993073.AS029_13320"/>
<dbReference type="AlphaFoldDB" id="A0A1G6P3P7"/>
<evidence type="ECO:0008006" key="5">
    <source>
        <dbReference type="Google" id="ProtNLM"/>
    </source>
</evidence>
<gene>
    <name evidence="3" type="ORF">SAMN05216418_2945</name>
</gene>
<feature type="transmembrane region" description="Helical" evidence="2">
    <location>
        <begin position="118"/>
        <end position="137"/>
    </location>
</feature>
<evidence type="ECO:0000256" key="2">
    <source>
        <dbReference type="SAM" id="Phobius"/>
    </source>
</evidence>
<dbReference type="OrthoDB" id="5083980at2"/>
<feature type="transmembrane region" description="Helical" evidence="2">
    <location>
        <begin position="149"/>
        <end position="171"/>
    </location>
</feature>
<feature type="transmembrane region" description="Helical" evidence="2">
    <location>
        <begin position="177"/>
        <end position="203"/>
    </location>
</feature>
<protein>
    <recommendedName>
        <fullName evidence="5">Integral membrane protein</fullName>
    </recommendedName>
</protein>
<dbReference type="RefSeq" id="WP_058233067.1">
    <property type="nucleotide sequence ID" value="NZ_FMYG01000006.1"/>
</dbReference>
<feature type="transmembrane region" description="Helical" evidence="2">
    <location>
        <begin position="6"/>
        <end position="23"/>
    </location>
</feature>
<evidence type="ECO:0000256" key="1">
    <source>
        <dbReference type="SAM" id="MobiDB-lite"/>
    </source>
</evidence>
<accession>A0A1G6P3P7</accession>
<feature type="transmembrane region" description="Helical" evidence="2">
    <location>
        <begin position="94"/>
        <end position="112"/>
    </location>
</feature>
<organism evidence="3 4">
    <name type="scientific">Microbacterium enclense</name>
    <dbReference type="NCBI Taxonomy" id="993073"/>
    <lineage>
        <taxon>Bacteria</taxon>
        <taxon>Bacillati</taxon>
        <taxon>Actinomycetota</taxon>
        <taxon>Actinomycetes</taxon>
        <taxon>Micrococcales</taxon>
        <taxon>Microbacteriaceae</taxon>
        <taxon>Microbacterium</taxon>
    </lineage>
</organism>
<feature type="transmembrane region" description="Helical" evidence="2">
    <location>
        <begin position="35"/>
        <end position="56"/>
    </location>
</feature>
<name>A0A1G6P3P7_9MICO</name>
<keyword evidence="2" id="KW-0472">Membrane</keyword>
<reference evidence="3 4" key="1">
    <citation type="submission" date="2016-09" db="EMBL/GenBank/DDBJ databases">
        <authorList>
            <person name="Capua I."/>
            <person name="De Benedictis P."/>
            <person name="Joannis T."/>
            <person name="Lombin L.H."/>
            <person name="Cattoli G."/>
        </authorList>
    </citation>
    <scope>NUCLEOTIDE SEQUENCE [LARGE SCALE GENOMIC DNA]</scope>
    <source>
        <strain evidence="3 4">NIO-1002</strain>
    </source>
</reference>
<evidence type="ECO:0000313" key="4">
    <source>
        <dbReference type="Proteomes" id="UP000183203"/>
    </source>
</evidence>
<dbReference type="Proteomes" id="UP000183203">
    <property type="component" value="Unassembled WGS sequence"/>
</dbReference>
<feature type="transmembrane region" description="Helical" evidence="2">
    <location>
        <begin position="62"/>
        <end position="87"/>
    </location>
</feature>
<keyword evidence="2" id="KW-1133">Transmembrane helix</keyword>
<feature type="region of interest" description="Disordered" evidence="1">
    <location>
        <begin position="298"/>
        <end position="319"/>
    </location>
</feature>
<sequence>MGLSLGLLGVCIVVAAAMLFLAMPRVGTPGPLTLFLRFAAVSGVAAVGSSAMYFIYGSGGGLLTLAFGDVSMVSAPALLTVAVCVLARRGVRRAAVAALMLATVVGIVSVVIPLPASLAVKALGLTAACAACTVVVVRSRPQPAGPLRLIATVTGVYAVFSAARVIVAGVAGWDSPLYAAAFSFGPTTLMGGLAVVLIGAAVVRVRFGPRPDAPRARRSGGSVVVVGDWDLAAAAFGPHRVRQLVDDLRRAARDLDPTATDVPRGVETHASDPVAALSARLREAYGWTVEDTILLVGDDPQPSPSLKHRLGRRLPAARD</sequence>
<evidence type="ECO:0000313" key="3">
    <source>
        <dbReference type="EMBL" id="SDC74224.1"/>
    </source>
</evidence>
<dbReference type="EMBL" id="FMYG01000006">
    <property type="protein sequence ID" value="SDC74224.1"/>
    <property type="molecule type" value="Genomic_DNA"/>
</dbReference>
<proteinExistence type="predicted"/>